<evidence type="ECO:0000313" key="3">
    <source>
        <dbReference type="Proteomes" id="UP000554482"/>
    </source>
</evidence>
<feature type="compositionally biased region" description="Low complexity" evidence="1">
    <location>
        <begin position="47"/>
        <end position="76"/>
    </location>
</feature>
<gene>
    <name evidence="2" type="ORF">FRX31_029430</name>
</gene>
<sequence>KEALQVMNLIEEVQAIYISHKFSSLLDETDINGSAVRDEDLYSPEPNVSSNSNLDSSFDSVKSPGSIKGKPSKKSGLPCEAWWKRQAASFYAQAKEANTFWSVFVAAAQANCYYDLCSILLILLKKPVHHIVCSRLDLSAGVFLDTHFAKDGQYSGENYEKNFVHYLNLWGE</sequence>
<feature type="non-terminal residue" evidence="2">
    <location>
        <position position="1"/>
    </location>
</feature>
<organism evidence="2 3">
    <name type="scientific">Thalictrum thalictroides</name>
    <name type="common">Rue-anemone</name>
    <name type="synonym">Anemone thalictroides</name>
    <dbReference type="NCBI Taxonomy" id="46969"/>
    <lineage>
        <taxon>Eukaryota</taxon>
        <taxon>Viridiplantae</taxon>
        <taxon>Streptophyta</taxon>
        <taxon>Embryophyta</taxon>
        <taxon>Tracheophyta</taxon>
        <taxon>Spermatophyta</taxon>
        <taxon>Magnoliopsida</taxon>
        <taxon>Ranunculales</taxon>
        <taxon>Ranunculaceae</taxon>
        <taxon>Thalictroideae</taxon>
        <taxon>Thalictrum</taxon>
    </lineage>
</organism>
<dbReference type="AlphaFoldDB" id="A0A7J6V8P5"/>
<dbReference type="EMBL" id="JABWDY010036737">
    <property type="protein sequence ID" value="KAF5180981.1"/>
    <property type="molecule type" value="Genomic_DNA"/>
</dbReference>
<evidence type="ECO:0000313" key="2">
    <source>
        <dbReference type="EMBL" id="KAF5180981.1"/>
    </source>
</evidence>
<dbReference type="PANTHER" id="PTHR34797">
    <property type="entry name" value="ATG8-INTERACTING PROTEIN 2"/>
    <property type="match status" value="1"/>
</dbReference>
<dbReference type="InterPro" id="IPR040304">
    <property type="entry name" value="ATG8-IP-1/2"/>
</dbReference>
<proteinExistence type="predicted"/>
<accession>A0A7J6V8P5</accession>
<name>A0A7J6V8P5_THATH</name>
<feature type="region of interest" description="Disordered" evidence="1">
    <location>
        <begin position="42"/>
        <end position="76"/>
    </location>
</feature>
<reference evidence="2 3" key="1">
    <citation type="submission" date="2020-06" db="EMBL/GenBank/DDBJ databases">
        <title>Transcriptomic and genomic resources for Thalictrum thalictroides and T. hernandezii: Facilitating candidate gene discovery in an emerging model plant lineage.</title>
        <authorList>
            <person name="Arias T."/>
            <person name="Riano-Pachon D.M."/>
            <person name="Di Stilio V.S."/>
        </authorList>
    </citation>
    <scope>NUCLEOTIDE SEQUENCE [LARGE SCALE GENOMIC DNA]</scope>
    <source>
        <strain evidence="3">cv. WT478/WT964</strain>
        <tissue evidence="2">Leaves</tissue>
    </source>
</reference>
<keyword evidence="3" id="KW-1185">Reference proteome</keyword>
<protein>
    <submittedName>
        <fullName evidence="2">Uncharacterized protein</fullName>
    </submittedName>
</protein>
<evidence type="ECO:0000256" key="1">
    <source>
        <dbReference type="SAM" id="MobiDB-lite"/>
    </source>
</evidence>
<dbReference type="PANTHER" id="PTHR34797:SF1">
    <property type="entry name" value="ATG8-INTERACTING PROTEIN 2"/>
    <property type="match status" value="1"/>
</dbReference>
<comment type="caution">
    <text evidence="2">The sequence shown here is derived from an EMBL/GenBank/DDBJ whole genome shotgun (WGS) entry which is preliminary data.</text>
</comment>
<dbReference type="Proteomes" id="UP000554482">
    <property type="component" value="Unassembled WGS sequence"/>
</dbReference>
<dbReference type="OrthoDB" id="604034at2759"/>